<dbReference type="PANTHER" id="PTHR19229:SF250">
    <property type="entry name" value="ABC TRANSPORTER DOMAIN-CONTAINING PROTEIN-RELATED"/>
    <property type="match status" value="1"/>
</dbReference>
<dbReference type="InterPro" id="IPR017871">
    <property type="entry name" value="ABC_transporter-like_CS"/>
</dbReference>
<feature type="region of interest" description="Disordered" evidence="7">
    <location>
        <begin position="2049"/>
        <end position="2072"/>
    </location>
</feature>
<feature type="transmembrane region" description="Helical" evidence="8">
    <location>
        <begin position="21"/>
        <end position="40"/>
    </location>
</feature>
<feature type="transmembrane region" description="Helical" evidence="8">
    <location>
        <begin position="1444"/>
        <end position="1466"/>
    </location>
</feature>
<evidence type="ECO:0000259" key="9">
    <source>
        <dbReference type="PROSITE" id="PS50893"/>
    </source>
</evidence>
<dbReference type="SMART" id="SM00382">
    <property type="entry name" value="AAA"/>
    <property type="match status" value="2"/>
</dbReference>
<dbReference type="SUPFAM" id="SSF52540">
    <property type="entry name" value="P-loop containing nucleoside triphosphate hydrolases"/>
    <property type="match status" value="2"/>
</dbReference>
<dbReference type="Pfam" id="PF00005">
    <property type="entry name" value="ABC_tran"/>
    <property type="match status" value="2"/>
</dbReference>
<feature type="transmembrane region" description="Helical" evidence="8">
    <location>
        <begin position="1134"/>
        <end position="1159"/>
    </location>
</feature>
<evidence type="ECO:0000256" key="7">
    <source>
        <dbReference type="SAM" id="MobiDB-lite"/>
    </source>
</evidence>
<comment type="subcellular location">
    <subcellularLocation>
        <location evidence="1">Membrane</location>
        <topology evidence="1">Multi-pass membrane protein</topology>
    </subcellularLocation>
</comment>
<dbReference type="PANTHER" id="PTHR19229">
    <property type="entry name" value="ATP-BINDING CASSETTE TRANSPORTER SUBFAMILY A ABCA"/>
    <property type="match status" value="1"/>
</dbReference>
<dbReference type="EMBL" id="JAVFWL010000002">
    <property type="protein sequence ID" value="KAK6736662.1"/>
    <property type="molecule type" value="Genomic_DNA"/>
</dbReference>
<feature type="domain" description="ABC transporter" evidence="9">
    <location>
        <begin position="1708"/>
        <end position="1941"/>
    </location>
</feature>
<dbReference type="CDD" id="cd03263">
    <property type="entry name" value="ABC_subfamily_A"/>
    <property type="match status" value="2"/>
</dbReference>
<dbReference type="InterPro" id="IPR026082">
    <property type="entry name" value="ABCA"/>
</dbReference>
<protein>
    <recommendedName>
        <fullName evidence="9">ABC transporter domain-containing protein</fullName>
    </recommendedName>
</protein>
<evidence type="ECO:0000256" key="3">
    <source>
        <dbReference type="ARBA" id="ARBA00022741"/>
    </source>
</evidence>
<evidence type="ECO:0000256" key="4">
    <source>
        <dbReference type="ARBA" id="ARBA00022840"/>
    </source>
</evidence>
<feature type="transmembrane region" description="Helical" evidence="8">
    <location>
        <begin position="574"/>
        <end position="597"/>
    </location>
</feature>
<feature type="transmembrane region" description="Helical" evidence="8">
    <location>
        <begin position="1593"/>
        <end position="1611"/>
    </location>
</feature>
<feature type="transmembrane region" description="Helical" evidence="8">
    <location>
        <begin position="488"/>
        <end position="512"/>
    </location>
</feature>
<keyword evidence="3" id="KW-0547">Nucleotide-binding</keyword>
<keyword evidence="4" id="KW-0067">ATP-binding</keyword>
<organism evidence="10 11">
    <name type="scientific">Necator americanus</name>
    <name type="common">Human hookworm</name>
    <dbReference type="NCBI Taxonomy" id="51031"/>
    <lineage>
        <taxon>Eukaryota</taxon>
        <taxon>Metazoa</taxon>
        <taxon>Ecdysozoa</taxon>
        <taxon>Nematoda</taxon>
        <taxon>Chromadorea</taxon>
        <taxon>Rhabditida</taxon>
        <taxon>Rhabditina</taxon>
        <taxon>Rhabditomorpha</taxon>
        <taxon>Strongyloidea</taxon>
        <taxon>Ancylostomatidae</taxon>
        <taxon>Bunostominae</taxon>
        <taxon>Necator</taxon>
    </lineage>
</organism>
<dbReference type="InterPro" id="IPR027417">
    <property type="entry name" value="P-loop_NTPase"/>
</dbReference>
<comment type="caution">
    <text evidence="10">The sequence shown here is derived from an EMBL/GenBank/DDBJ whole genome shotgun (WGS) entry which is preliminary data.</text>
</comment>
<name>A0ABR1CFY2_NECAM</name>
<evidence type="ECO:0000313" key="10">
    <source>
        <dbReference type="EMBL" id="KAK6736662.1"/>
    </source>
</evidence>
<dbReference type="PROSITE" id="PS00211">
    <property type="entry name" value="ABC_TRANSPORTER_1"/>
    <property type="match status" value="1"/>
</dbReference>
<keyword evidence="11" id="KW-1185">Reference proteome</keyword>
<dbReference type="Proteomes" id="UP001303046">
    <property type="component" value="Unassembled WGS sequence"/>
</dbReference>
<dbReference type="Gene3D" id="3.40.50.300">
    <property type="entry name" value="P-loop containing nucleotide triphosphate hydrolases"/>
    <property type="match status" value="2"/>
</dbReference>
<evidence type="ECO:0000256" key="5">
    <source>
        <dbReference type="ARBA" id="ARBA00022989"/>
    </source>
</evidence>
<keyword evidence="2 8" id="KW-0812">Transmembrane</keyword>
<proteinExistence type="predicted"/>
<dbReference type="Pfam" id="PF12698">
    <property type="entry name" value="ABC2_membrane_3"/>
    <property type="match status" value="2"/>
</dbReference>
<feature type="domain" description="ABC transporter" evidence="9">
    <location>
        <begin position="759"/>
        <end position="991"/>
    </location>
</feature>
<evidence type="ECO:0000256" key="2">
    <source>
        <dbReference type="ARBA" id="ARBA00022692"/>
    </source>
</evidence>
<feature type="transmembrane region" description="Helical" evidence="8">
    <location>
        <begin position="680"/>
        <end position="704"/>
    </location>
</feature>
<dbReference type="InterPro" id="IPR003439">
    <property type="entry name" value="ABC_transporter-like_ATP-bd"/>
</dbReference>
<keyword evidence="5 8" id="KW-1133">Transmembrane helix</keyword>
<feature type="transmembrane region" description="Helical" evidence="8">
    <location>
        <begin position="1644"/>
        <end position="1663"/>
    </location>
</feature>
<dbReference type="InterPro" id="IPR013525">
    <property type="entry name" value="ABC2_TM"/>
</dbReference>
<evidence type="ECO:0000256" key="8">
    <source>
        <dbReference type="SAM" id="Phobius"/>
    </source>
</evidence>
<evidence type="ECO:0000256" key="6">
    <source>
        <dbReference type="ARBA" id="ARBA00023136"/>
    </source>
</evidence>
<feature type="transmembrane region" description="Helical" evidence="8">
    <location>
        <begin position="1526"/>
        <end position="1549"/>
    </location>
</feature>
<sequence length="2072" mass="229533">MTILRQLFHITRKNFISKKRNWVLSLLELFLPTVLVALVVSLKKYQQPWLVTSTNAMVRGLPSAGLFSVFASFCPSSLKKYDVNGFAVINGSREYEFLELLDKISGAFMKNDTNRSTPFTFDRIPVLFGNFERTLEEEEILIKCSMTSLHTFEWEECLSKHPNSMKKINKSFTELQEEVLLVNEETGLLDNLAAISQIMEAPSKDASGSTYLFQFLNHIVCGGGLSDGRPDEKTGGDINTNQLNRLGILQAMLRRNAKVLYAPNITIVDQVIAKANESLVFAFELNEFAQLAAEILNKSDSQNELSVVNESKVLLPTTKQFINRHFGESALPNIFPRVNHDSLNNALATFLSVANQTRMDEIFPTFIGFTNESMLEDFAKRADRENITVIAGIVFDDVGERNKSLGPVVSYKIRQKPAFTPSTEAARDVLAVYAGPRDWDDSYYSYGFLWLQDVIERSIISVMVDLPIVEPGAGMLEMAFPCFRYDRFLINMQTVILVILALSYLCTLSFLVDDIVYQKEHGLTEMMRCMGADTFVIWLSWIISTLPQATLVNIINTSFLFYNGAIFRLTSVSVVFVLLMIYAFSVIAMAFFLSSLYSHARMATASSAIIFFVCTMPCTYLAIREQSTFRASPDWMIGLASVVPPSAFGAAVKVLLSAERSGLSVSWSTLFGVFGQNKSIFSVGFLMIILLLESILYFVLALYINKVCPGQHGIPSSWCFPIKIIAEKSSKYEASVEPVHSQMGSTENADDSDGAKASIRLTGVSKKYSSQGARELAVNNLTLNFYQDEITSLLGENGAGKSTIIRMISGDMAPTTGFITVGGKNILGSERVHVGICPQHNVLFPSLTVGEHLRFYAALKNPILSQKEITSIVDEMVYDLHLVDKYNALASTLSGGMQRRLCIGIAFIAGSKTVILDEPTAGVDPFARRAIWDLVLKYKENHTIIVATHFLDEADILSDRIAIISEGILKAAGSPLALKHEYGDGYKLSVSLSDDSKALSDCQKWLESFDGKIVLLDFYGSHAEIGLPDWTNAQLVQMLAAMEDSLTDENFPIVAYSMNDSTLEEIFVKLIGRPSRRGLKATFENILEGDSSASSEPYFDFSAFEKHPSKSAARIWQHITALLKKRMKYASRSWRTLFSQLVIPVLFVVLGMGVALPAISHSNSPPIEISTAQFVNITMSEILVPYQDFVAMPTYPYSNLTSQDKYLIDSGAAVTQLFNPAGPGSVCAVRDTSLTWLDANQANTSEEILLRLVDLRYFDGHCFFLSCTACTRSGSLFQFKVPDNRDSSDASCRCEKWKFVEACDAFPQTNVTAFGLSGSVPYDVSGFDISAWTKGFSKNASFGFGGLGLGFQNPNVPFDYGVGKHRLLRKLAVRHVTKVLFDNRAFHSQPIYLNLWHNTLLRAAIRRSGANVNPGAYAIRLTNHPLPSDKIMFSVEQILQNNDVLIAMFIVIALIFVPTSFVFLLVSERSSSALHLQHMAGFSPFLYWTTNYICDVLMYMFTASCTLLVIYVLGTSVYSSLATIQAFAVLMTLFGISSIPSVYMFSFGFSAASTAYIVLIMGSLFLSMFLLFTSFCLQLFGVDSKTLAAADGVTRYIFAIFPPFAFGRGMLDSALNVYYNNFYAFAGQWWNITSALGSGILSKYIGAMSLTAVISGIATIFFANVAKMPKCRQADALPIDQHDGEDNVLEERRRVRHVDSTEQNILTVDSLEVCYRRSMFSKPTHAVRNVSWGVRRGECFGLIGVNGAGKTSTFRVLCGLQTPDRGVVLLGNTIIEPGTDAFTRIGYCPQSDALYQELTVREHLEMLGSIHGYTSSSIHLVVQLLLDVFDIAQYANTKCHALSGGTKRKLSMAQALVGNPEILLLDEPTTGMDPKSRLLIWEAVDRFVRGGRSVVLTTHSMPESEALCRNLAIMVNGAIRCIGTPLFIKNKYGTGYNVRLRLHTCSEQERLSAVTRLKEGIPTALLLEAHASILHFEVPPPYALWKIFHFISTSMDDLVQEFSVSQNSLDQAFVSFVREQTDPGGEMRRTLTASVDDVCAVANPTSVDVDVRTPYSPSPPSSLQSSRVHLVY</sequence>
<reference evidence="10 11" key="1">
    <citation type="submission" date="2023-08" db="EMBL/GenBank/DDBJ databases">
        <title>A Necator americanus chromosomal reference genome.</title>
        <authorList>
            <person name="Ilik V."/>
            <person name="Petrzelkova K.J."/>
            <person name="Pardy F."/>
            <person name="Fuh T."/>
            <person name="Niatou-Singa F.S."/>
            <person name="Gouil Q."/>
            <person name="Baker L."/>
            <person name="Ritchie M.E."/>
            <person name="Jex A.R."/>
            <person name="Gazzola D."/>
            <person name="Li H."/>
            <person name="Toshio Fujiwara R."/>
            <person name="Zhan B."/>
            <person name="Aroian R.V."/>
            <person name="Pafco B."/>
            <person name="Schwarz E.M."/>
        </authorList>
    </citation>
    <scope>NUCLEOTIDE SEQUENCE [LARGE SCALE GENOMIC DNA]</scope>
    <source>
        <strain evidence="10 11">Aroian</strain>
        <tissue evidence="10">Whole animal</tissue>
    </source>
</reference>
<feature type="transmembrane region" description="Helical" evidence="8">
    <location>
        <begin position="1555"/>
        <end position="1581"/>
    </location>
</feature>
<dbReference type="InterPro" id="IPR003593">
    <property type="entry name" value="AAA+_ATPase"/>
</dbReference>
<keyword evidence="6 8" id="KW-0472">Membrane</keyword>
<gene>
    <name evidence="10" type="primary">Necator_chrII.g7184</name>
    <name evidence="10" type="ORF">RB195_019391</name>
</gene>
<dbReference type="PROSITE" id="PS50893">
    <property type="entry name" value="ABC_TRANSPORTER_2"/>
    <property type="match status" value="2"/>
</dbReference>
<feature type="transmembrane region" description="Helical" evidence="8">
    <location>
        <begin position="603"/>
        <end position="623"/>
    </location>
</feature>
<feature type="transmembrane region" description="Helical" evidence="8">
    <location>
        <begin position="1496"/>
        <end position="1514"/>
    </location>
</feature>
<evidence type="ECO:0000313" key="11">
    <source>
        <dbReference type="Proteomes" id="UP001303046"/>
    </source>
</evidence>
<feature type="transmembrane region" description="Helical" evidence="8">
    <location>
        <begin position="535"/>
        <end position="562"/>
    </location>
</feature>
<evidence type="ECO:0000256" key="1">
    <source>
        <dbReference type="ARBA" id="ARBA00004141"/>
    </source>
</evidence>
<accession>A0ABR1CFY2</accession>